<keyword evidence="4" id="KW-0812">Transmembrane</keyword>
<accession>A0ABP0XCY2</accession>
<feature type="transmembrane region" description="Helical" evidence="4">
    <location>
        <begin position="12"/>
        <end position="29"/>
    </location>
</feature>
<evidence type="ECO:0000256" key="1">
    <source>
        <dbReference type="ARBA" id="ARBA00022723"/>
    </source>
</evidence>
<dbReference type="SUPFAM" id="SSF48264">
    <property type="entry name" value="Cytochrome P450"/>
    <property type="match status" value="1"/>
</dbReference>
<keyword evidence="4" id="KW-0472">Membrane</keyword>
<keyword evidence="6" id="KW-1185">Reference proteome</keyword>
<proteinExistence type="inferred from homology"/>
<dbReference type="PANTHER" id="PTHR24286:SF189">
    <property type="entry name" value="CYTOCHROME P450, FAMILY 722, SUBFAMILY A, POLYPEPTIDE 1"/>
    <property type="match status" value="1"/>
</dbReference>
<dbReference type="InterPro" id="IPR017972">
    <property type="entry name" value="Cyt_P450_CS"/>
</dbReference>
<dbReference type="InterPro" id="IPR002401">
    <property type="entry name" value="Cyt_P450_E_grp-I"/>
</dbReference>
<keyword evidence="1 3" id="KW-0479">Metal-binding</keyword>
<organism evidence="5 6">
    <name type="scientific">Sphagnum jensenii</name>
    <dbReference type="NCBI Taxonomy" id="128206"/>
    <lineage>
        <taxon>Eukaryota</taxon>
        <taxon>Viridiplantae</taxon>
        <taxon>Streptophyta</taxon>
        <taxon>Embryophyta</taxon>
        <taxon>Bryophyta</taxon>
        <taxon>Sphagnophytina</taxon>
        <taxon>Sphagnopsida</taxon>
        <taxon>Sphagnales</taxon>
        <taxon>Sphagnaceae</taxon>
        <taxon>Sphagnum</taxon>
    </lineage>
</organism>
<dbReference type="PANTHER" id="PTHR24286">
    <property type="entry name" value="CYTOCHROME P450 26"/>
    <property type="match status" value="1"/>
</dbReference>
<keyword evidence="3" id="KW-0560">Oxidoreductase</keyword>
<gene>
    <name evidence="5" type="ORF">CSSPJE1EN1_LOCUS22459</name>
</gene>
<dbReference type="Proteomes" id="UP001497444">
    <property type="component" value="Chromosome 8"/>
</dbReference>
<dbReference type="Gene3D" id="1.10.630.10">
    <property type="entry name" value="Cytochrome P450"/>
    <property type="match status" value="1"/>
</dbReference>
<keyword evidence="3" id="KW-0503">Monooxygenase</keyword>
<keyword evidence="2 3" id="KW-0408">Iron</keyword>
<evidence type="ECO:0008006" key="7">
    <source>
        <dbReference type="Google" id="ProtNLM"/>
    </source>
</evidence>
<protein>
    <recommendedName>
        <fullName evidence="7">Cytochrome P450</fullName>
    </recommendedName>
</protein>
<evidence type="ECO:0000256" key="3">
    <source>
        <dbReference type="RuleBase" id="RU000461"/>
    </source>
</evidence>
<evidence type="ECO:0000256" key="4">
    <source>
        <dbReference type="SAM" id="Phobius"/>
    </source>
</evidence>
<dbReference type="InterPro" id="IPR036396">
    <property type="entry name" value="Cyt_P450_sf"/>
</dbReference>
<name>A0ABP0XCY2_9BRYO</name>
<keyword evidence="4" id="KW-1133">Transmembrane helix</keyword>
<evidence type="ECO:0000313" key="5">
    <source>
        <dbReference type="EMBL" id="CAK9276981.1"/>
    </source>
</evidence>
<dbReference type="PRINTS" id="PR00463">
    <property type="entry name" value="EP450I"/>
</dbReference>
<dbReference type="PROSITE" id="PS00086">
    <property type="entry name" value="CYTOCHROME_P450"/>
    <property type="match status" value="1"/>
</dbReference>
<dbReference type="PRINTS" id="PR00385">
    <property type="entry name" value="P450"/>
</dbReference>
<sequence>MQVMGFVENDVAITLLAALAGFLALWVLLTKWQQGRAGGAGGGAAAAAAAGVVDGTRLKSTKMPPGSLGWPIIGETFSFLSDVKNHPQGLYGFLAKRYARYGPVWRTNIIGMTGVFFHGPQAFKTVMLGEHTLFTYKQFKSTGRILGENSMFFADEELHRKMRKQFGEPLSMDGLRRNFTKFQETAINNLSKWEGRTVCVIDEAADYALDNIVYMMTSWKPGDPDFECIKANFMYLMDGIASIPFMWLRGRYYRAIKAHECMCKTLLQVVERRRSGQEKHDDFIQHLVDCETLQNEAEKQSDLQLLDNLVLMMFAGHETSSITIMWLLKYLEDNPLVQETLREEHEEILRKKVNPDALLTWEEASSMPYTLKVLSETLRLSSFMQWLPREANNDIDINGFRVKKGWKVFMDLRAGHHDPALFKDPLKFQPSRFEEPVKPFSFVAFGAGPRLCLGMNLAKLEISLFVHFLVTKYRWESVDKDFSLAPYVFLKLRNGYQIHVTPIIR</sequence>
<dbReference type="Pfam" id="PF00067">
    <property type="entry name" value="p450"/>
    <property type="match status" value="1"/>
</dbReference>
<dbReference type="EMBL" id="OZ020103">
    <property type="protein sequence ID" value="CAK9276981.1"/>
    <property type="molecule type" value="Genomic_DNA"/>
</dbReference>
<evidence type="ECO:0000313" key="6">
    <source>
        <dbReference type="Proteomes" id="UP001497444"/>
    </source>
</evidence>
<comment type="similarity">
    <text evidence="3">Belongs to the cytochrome P450 family.</text>
</comment>
<evidence type="ECO:0000256" key="2">
    <source>
        <dbReference type="ARBA" id="ARBA00023004"/>
    </source>
</evidence>
<reference evidence="5" key="1">
    <citation type="submission" date="2024-02" db="EMBL/GenBank/DDBJ databases">
        <authorList>
            <consortium name="ELIXIR-Norway"/>
            <consortium name="Elixir Norway"/>
        </authorList>
    </citation>
    <scope>NUCLEOTIDE SEQUENCE</scope>
</reference>
<keyword evidence="3" id="KW-0349">Heme</keyword>
<dbReference type="InterPro" id="IPR001128">
    <property type="entry name" value="Cyt_P450"/>
</dbReference>